<protein>
    <submittedName>
        <fullName evidence="2">Uncharacterized protein</fullName>
    </submittedName>
</protein>
<dbReference type="EMBL" id="MH825712">
    <property type="protein sequence ID" value="AYD87314.1"/>
    <property type="molecule type" value="Genomic_DNA"/>
</dbReference>
<proteinExistence type="predicted"/>
<sequence>MSDATPTTEGQEAVSAPSRPETYTHLTVTFREPLAGADAVTGTVTIELEEIVYEEDVLDEYPGVVHPAREKGSGGCEDTSDVTVHRDDVDEIYVEIQKALEAAGRKTSYSWYQTGDIMILAFLSAAGEIQTNHTYETDGSCYLVDVDWVDEWRFHNA</sequence>
<evidence type="ECO:0000313" key="3">
    <source>
        <dbReference type="Proteomes" id="UP000281993"/>
    </source>
</evidence>
<evidence type="ECO:0000256" key="1">
    <source>
        <dbReference type="SAM" id="MobiDB-lite"/>
    </source>
</evidence>
<organism evidence="2 3">
    <name type="scientific">Microbacterium phage ValentiniPuff</name>
    <dbReference type="NCBI Taxonomy" id="2315705"/>
    <lineage>
        <taxon>Viruses</taxon>
        <taxon>Duplodnaviria</taxon>
        <taxon>Heunggongvirae</taxon>
        <taxon>Uroviricota</taxon>
        <taxon>Caudoviricetes</taxon>
        <taxon>Valentinivirus</taxon>
        <taxon>Valentinivirus valentinipuff</taxon>
    </lineage>
</organism>
<feature type="compositionally biased region" description="Polar residues" evidence="1">
    <location>
        <begin position="1"/>
        <end position="10"/>
    </location>
</feature>
<evidence type="ECO:0000313" key="2">
    <source>
        <dbReference type="EMBL" id="AYD87314.1"/>
    </source>
</evidence>
<feature type="region of interest" description="Disordered" evidence="1">
    <location>
        <begin position="1"/>
        <end position="21"/>
    </location>
</feature>
<gene>
    <name evidence="2" type="primary">10</name>
    <name evidence="2" type="ORF">SEA_VALENTINIPUFF_10</name>
</gene>
<name>A0A386KQN1_9CAUD</name>
<keyword evidence="3" id="KW-1185">Reference proteome</keyword>
<accession>A0A386KQN1</accession>
<reference evidence="2 3" key="1">
    <citation type="submission" date="2018-08" db="EMBL/GenBank/DDBJ databases">
        <authorList>
            <person name="Preder H."/>
            <person name="Servin-Meza L.A."/>
            <person name="Bonilla J.A."/>
            <person name="Klyczek K."/>
            <person name="Garlena R.A."/>
            <person name="Russell D.A."/>
            <person name="Pope W.H."/>
            <person name="Jacobs-Sera D."/>
            <person name="Hatfull G.F."/>
        </authorList>
    </citation>
    <scope>NUCLEOTIDE SEQUENCE [LARGE SCALE GENOMIC DNA]</scope>
</reference>
<dbReference type="Proteomes" id="UP000281993">
    <property type="component" value="Segment"/>
</dbReference>